<reference evidence="8" key="1">
    <citation type="submission" date="2021-12" db="EMBL/GenBank/DDBJ databases">
        <authorList>
            <person name="King R."/>
        </authorList>
    </citation>
    <scope>NUCLEOTIDE SEQUENCE</scope>
</reference>
<evidence type="ECO:0000256" key="3">
    <source>
        <dbReference type="PROSITE-ProRule" id="PRU00176"/>
    </source>
</evidence>
<dbReference type="Pfam" id="PF00076">
    <property type="entry name" value="RRM_1"/>
    <property type="match status" value="1"/>
</dbReference>
<protein>
    <recommendedName>
        <fullName evidence="10">RNA-binding protein 26</fullName>
    </recommendedName>
</protein>
<evidence type="ECO:0000256" key="5">
    <source>
        <dbReference type="SAM" id="MobiDB-lite"/>
    </source>
</evidence>
<feature type="compositionally biased region" description="Pro residues" evidence="5">
    <location>
        <begin position="16"/>
        <end position="27"/>
    </location>
</feature>
<keyword evidence="4" id="KW-0863">Zinc-finger</keyword>
<dbReference type="SUPFAM" id="SSF54928">
    <property type="entry name" value="RNA-binding domain, RBD"/>
    <property type="match status" value="1"/>
</dbReference>
<dbReference type="InterPro" id="IPR000571">
    <property type="entry name" value="Znf_CCCH"/>
</dbReference>
<dbReference type="PROSITE" id="PS50103">
    <property type="entry name" value="ZF_C3H1"/>
    <property type="match status" value="1"/>
</dbReference>
<evidence type="ECO:0008006" key="10">
    <source>
        <dbReference type="Google" id="ProtNLM"/>
    </source>
</evidence>
<evidence type="ECO:0000259" key="6">
    <source>
        <dbReference type="PROSITE" id="PS50102"/>
    </source>
</evidence>
<dbReference type="PANTHER" id="PTHR14398:SF0">
    <property type="entry name" value="ZINC FINGER PROTEIN SWM"/>
    <property type="match status" value="1"/>
</dbReference>
<dbReference type="InterPro" id="IPR000504">
    <property type="entry name" value="RRM_dom"/>
</dbReference>
<dbReference type="InterPro" id="IPR035979">
    <property type="entry name" value="RBD_domain_sf"/>
</dbReference>
<dbReference type="GO" id="GO:0005634">
    <property type="term" value="C:nucleus"/>
    <property type="evidence" value="ECO:0007669"/>
    <property type="project" value="TreeGrafter"/>
</dbReference>
<keyword evidence="4" id="KW-0862">Zinc</keyword>
<feature type="region of interest" description="Disordered" evidence="5">
    <location>
        <begin position="197"/>
        <end position="376"/>
    </location>
</feature>
<keyword evidence="1 3" id="KW-0694">RNA-binding</keyword>
<keyword evidence="9" id="KW-1185">Reference proteome</keyword>
<dbReference type="PROSITE" id="PS50102">
    <property type="entry name" value="RRM"/>
    <property type="match status" value="1"/>
</dbReference>
<evidence type="ECO:0000313" key="8">
    <source>
        <dbReference type="EMBL" id="CAH0391277.1"/>
    </source>
</evidence>
<dbReference type="SMART" id="SM00356">
    <property type="entry name" value="ZnF_C3H1"/>
    <property type="match status" value="1"/>
</dbReference>
<dbReference type="Gene3D" id="3.30.70.330">
    <property type="match status" value="1"/>
</dbReference>
<organism evidence="8 9">
    <name type="scientific">Bemisia tabaci</name>
    <name type="common">Sweetpotato whitefly</name>
    <name type="synonym">Aleurodes tabaci</name>
    <dbReference type="NCBI Taxonomy" id="7038"/>
    <lineage>
        <taxon>Eukaryota</taxon>
        <taxon>Metazoa</taxon>
        <taxon>Ecdysozoa</taxon>
        <taxon>Arthropoda</taxon>
        <taxon>Hexapoda</taxon>
        <taxon>Insecta</taxon>
        <taxon>Pterygota</taxon>
        <taxon>Neoptera</taxon>
        <taxon>Paraneoptera</taxon>
        <taxon>Hemiptera</taxon>
        <taxon>Sternorrhyncha</taxon>
        <taxon>Aleyrodoidea</taxon>
        <taxon>Aleyrodidae</taxon>
        <taxon>Aleyrodinae</taxon>
        <taxon>Bemisia</taxon>
    </lineage>
</organism>
<dbReference type="Pfam" id="PF01480">
    <property type="entry name" value="PWI"/>
    <property type="match status" value="1"/>
</dbReference>
<evidence type="ECO:0000313" key="9">
    <source>
        <dbReference type="Proteomes" id="UP001152759"/>
    </source>
</evidence>
<feature type="domain" description="RRM" evidence="6">
    <location>
        <begin position="508"/>
        <end position="582"/>
    </location>
</feature>
<proteinExistence type="predicted"/>
<dbReference type="PANTHER" id="PTHR14398">
    <property type="entry name" value="RNA RECOGNITION RRM/RNP DOMAIN"/>
    <property type="match status" value="1"/>
</dbReference>
<dbReference type="Proteomes" id="UP001152759">
    <property type="component" value="Chromosome 6"/>
</dbReference>
<evidence type="ECO:0000256" key="1">
    <source>
        <dbReference type="ARBA" id="ARBA00022884"/>
    </source>
</evidence>
<comment type="function">
    <text evidence="2">May be involved in the turnover of nuclear polyadenylated (pA+) RNA.</text>
</comment>
<dbReference type="EMBL" id="OU963867">
    <property type="protein sequence ID" value="CAH0391277.1"/>
    <property type="molecule type" value="Genomic_DNA"/>
</dbReference>
<sequence length="860" mass="96593">MNQPMGTSPLKKVGPAVPPKPKKPQPQVPKSYQLSGACEPSYSVPLQTAAPETKRSGTNSGPVYSNILPVTASEPGDNVYSNIEPTMPMQHLYSNLEPYSKTHIIEDPDALKAWLASQVKCMIEADPVALAKYIYALVKKNKPLDELRTKAISQLEVFFKEKTVAFVDTLFHTIATKSYITPVHVANTSPTTLVSATTEIPRDKLPDKPVEKITKSEATSSQKDDLPPRKRRSLSPPPKRWTKSRSRSPRRSVSRSPRKRSTSRNLRPRSRSRSGRLRSKTRSPRPRSRSRSRSNSWERRRYRRSPVRRPPYAQRYRKFSTDRKYYSNRRRSWTRSCSRSPLRSRSRSRSGSYSPKRSTYRHRNPSPLSPLFGKSSHEPKASLDLLSQDFSATSYSEKQRCIDFEEKGFCMRGDMCPFDHGSNPVVLEPSSVPLLPVQQPSVSVNSLEVPGSSPHYNPTSIKTNLSEWVSQKIMSDALLRGESDRGKSKSDVFSRLGPKPVQEEPSKCTLEIMCIPPKLNTITLLFNHFSKFGKVVNIKVNHNDDPGAALVTFSKDHEAAAALRSPAPVMRNRFIKVVMQGEAAVEKVENVPPVTFKTENKFKKELRPFVLRTTNTLDQRRKVIKPPIVKKKKIEAKQITANLLKLKQELLVEQIAKQKLLIQKLEKGSHSAEDRNSILATIKMLDASIKEIRASLASSVSKLKAVSSDLGALNPVDKKAKLAEVKRELLDAELDLFSAQQKGSDKTEVEKRILKLKKEILLLAGGSAPAPVVPRRPVLPKVSSLSVDHRPTKLLVQNFEVENKGAIVTHMSKFGELKIEHEDLTAPSMLISFKAHKEAELALSKTKQFFGEKISVSFHN</sequence>
<feature type="region of interest" description="Disordered" evidence="5">
    <location>
        <begin position="1"/>
        <end position="34"/>
    </location>
</feature>
<feature type="domain" description="C3H1-type" evidence="7">
    <location>
        <begin position="395"/>
        <end position="423"/>
    </location>
</feature>
<evidence type="ECO:0000256" key="2">
    <source>
        <dbReference type="ARBA" id="ARBA00043866"/>
    </source>
</evidence>
<feature type="zinc finger region" description="C3H1-type" evidence="4">
    <location>
        <begin position="395"/>
        <end position="423"/>
    </location>
</feature>
<evidence type="ECO:0000256" key="4">
    <source>
        <dbReference type="PROSITE-ProRule" id="PRU00723"/>
    </source>
</evidence>
<dbReference type="InterPro" id="IPR012677">
    <property type="entry name" value="Nucleotide-bd_a/b_plait_sf"/>
</dbReference>
<accession>A0A9P0AGJ3</accession>
<keyword evidence="4" id="KW-0479">Metal-binding</keyword>
<dbReference type="AlphaFoldDB" id="A0A9P0AGJ3"/>
<dbReference type="GO" id="GO:0008270">
    <property type="term" value="F:zinc ion binding"/>
    <property type="evidence" value="ECO:0007669"/>
    <property type="project" value="UniProtKB-KW"/>
</dbReference>
<dbReference type="InterPro" id="IPR045137">
    <property type="entry name" value="RBM26/27"/>
</dbReference>
<dbReference type="CDD" id="cd12257">
    <property type="entry name" value="RRM1_RBM26_like"/>
    <property type="match status" value="1"/>
</dbReference>
<gene>
    <name evidence="8" type="ORF">BEMITA_LOCUS9913</name>
</gene>
<feature type="compositionally biased region" description="Basic and acidic residues" evidence="5">
    <location>
        <begin position="200"/>
        <end position="215"/>
    </location>
</feature>
<dbReference type="InterPro" id="IPR002483">
    <property type="entry name" value="PWI_dom"/>
</dbReference>
<dbReference type="GO" id="GO:0003723">
    <property type="term" value="F:RNA binding"/>
    <property type="evidence" value="ECO:0007669"/>
    <property type="project" value="UniProtKB-UniRule"/>
</dbReference>
<evidence type="ECO:0000259" key="7">
    <source>
        <dbReference type="PROSITE" id="PS50103"/>
    </source>
</evidence>
<name>A0A9P0AGJ3_BEMTA</name>
<feature type="compositionally biased region" description="Basic residues" evidence="5">
    <location>
        <begin position="240"/>
        <end position="292"/>
    </location>
</feature>